<dbReference type="HAMAP" id="MF_04157">
    <property type="entry name" value="PRIMASE_T4"/>
    <property type="match status" value="1"/>
</dbReference>
<dbReference type="InterPro" id="IPR046392">
    <property type="entry name" value="PRIMASE_T4"/>
</dbReference>
<reference evidence="1" key="1">
    <citation type="submission" date="2020-05" db="EMBL/GenBank/DDBJ databases">
        <authorList>
            <person name="Chiriac C."/>
            <person name="Salcher M."/>
            <person name="Ghai R."/>
            <person name="Kavagutti S V."/>
        </authorList>
    </citation>
    <scope>NUCLEOTIDE SEQUENCE</scope>
</reference>
<protein>
    <submittedName>
        <fullName evidence="1">DNA primase</fullName>
    </submittedName>
</protein>
<accession>A0A6J5QLY7</accession>
<evidence type="ECO:0000313" key="1">
    <source>
        <dbReference type="EMBL" id="CAB4181958.1"/>
    </source>
</evidence>
<dbReference type="GO" id="GO:0008270">
    <property type="term" value="F:zinc ion binding"/>
    <property type="evidence" value="ECO:0007669"/>
    <property type="project" value="InterPro"/>
</dbReference>
<dbReference type="SUPFAM" id="SSF56731">
    <property type="entry name" value="DNA primase core"/>
    <property type="match status" value="1"/>
</dbReference>
<name>A0A6J5QLY7_9CAUD</name>
<sequence>MNWLDQKYVSLVSHRLERFSRKSSGKFNFRCPICGDSEKSKYKARAWIYEIQGKSRFHCFNCSASMGIPNFIKMLDSNAHSEYVLEKMRDQKSPEQIDLENFVNKMKPPEFATSVLKGLKKVSQLRHDHPIKRYIDERKIPPAYHHKLYVCNNFFAFVNGLIPGKFSDESLKRDETRLLIPFLNREKKIHAFQGRALGKSTLKYITIVLDDMEHKIYGLDTVDLKSKTYVFEGPIDSMFIPNSISTAGGDLVSSLQRFDKSNLVIVYDNEPRATETIKKIDKARLLGYNVCIWPDSIEEKDVNDMVKAGMSADYIKHVIDKNTYRELSAKMALTAWSKA</sequence>
<dbReference type="SUPFAM" id="SSF57783">
    <property type="entry name" value="Zinc beta-ribbon"/>
    <property type="match status" value="1"/>
</dbReference>
<proteinExistence type="inferred from homology"/>
<dbReference type="GO" id="GO:0006260">
    <property type="term" value="P:DNA replication"/>
    <property type="evidence" value="ECO:0007669"/>
    <property type="project" value="InterPro"/>
</dbReference>
<gene>
    <name evidence="1" type="ORF">UFOVP1071_96</name>
</gene>
<dbReference type="Gene3D" id="3.90.580.10">
    <property type="entry name" value="Zinc finger, CHC2-type domain"/>
    <property type="match status" value="1"/>
</dbReference>
<dbReference type="GO" id="GO:0003677">
    <property type="term" value="F:DNA binding"/>
    <property type="evidence" value="ECO:0007669"/>
    <property type="project" value="InterPro"/>
</dbReference>
<dbReference type="EMBL" id="LR797022">
    <property type="protein sequence ID" value="CAB4181958.1"/>
    <property type="molecule type" value="Genomic_DNA"/>
</dbReference>
<organism evidence="1">
    <name type="scientific">uncultured Caudovirales phage</name>
    <dbReference type="NCBI Taxonomy" id="2100421"/>
    <lineage>
        <taxon>Viruses</taxon>
        <taxon>Duplodnaviria</taxon>
        <taxon>Heunggongvirae</taxon>
        <taxon>Uroviricota</taxon>
        <taxon>Caudoviricetes</taxon>
        <taxon>Peduoviridae</taxon>
        <taxon>Maltschvirus</taxon>
        <taxon>Maltschvirus maltsch</taxon>
    </lineage>
</organism>
<dbReference type="InterPro" id="IPR036977">
    <property type="entry name" value="DNA_primase_Znf_CHC2"/>
</dbReference>